<dbReference type="Proteomes" id="UP000245207">
    <property type="component" value="Unassembled WGS sequence"/>
</dbReference>
<reference evidence="2 3" key="1">
    <citation type="journal article" date="2018" name="Mol. Plant">
        <title>The genome of Artemisia annua provides insight into the evolution of Asteraceae family and artemisinin biosynthesis.</title>
        <authorList>
            <person name="Shen Q."/>
            <person name="Zhang L."/>
            <person name="Liao Z."/>
            <person name="Wang S."/>
            <person name="Yan T."/>
            <person name="Shi P."/>
            <person name="Liu M."/>
            <person name="Fu X."/>
            <person name="Pan Q."/>
            <person name="Wang Y."/>
            <person name="Lv Z."/>
            <person name="Lu X."/>
            <person name="Zhang F."/>
            <person name="Jiang W."/>
            <person name="Ma Y."/>
            <person name="Chen M."/>
            <person name="Hao X."/>
            <person name="Li L."/>
            <person name="Tang Y."/>
            <person name="Lv G."/>
            <person name="Zhou Y."/>
            <person name="Sun X."/>
            <person name="Brodelius P.E."/>
            <person name="Rose J.K.C."/>
            <person name="Tang K."/>
        </authorList>
    </citation>
    <scope>NUCLEOTIDE SEQUENCE [LARGE SCALE GENOMIC DNA]</scope>
    <source>
        <strain evidence="3">cv. Huhao1</strain>
        <tissue evidence="2">Leaf</tissue>
    </source>
</reference>
<feature type="compositionally biased region" description="Polar residues" evidence="1">
    <location>
        <begin position="1"/>
        <end position="13"/>
    </location>
</feature>
<protein>
    <submittedName>
        <fullName evidence="2">Leucine-rich repeat-containing protein</fullName>
    </submittedName>
</protein>
<keyword evidence="3" id="KW-1185">Reference proteome</keyword>
<organism evidence="2 3">
    <name type="scientific">Artemisia annua</name>
    <name type="common">Sweet wormwood</name>
    <dbReference type="NCBI Taxonomy" id="35608"/>
    <lineage>
        <taxon>Eukaryota</taxon>
        <taxon>Viridiplantae</taxon>
        <taxon>Streptophyta</taxon>
        <taxon>Embryophyta</taxon>
        <taxon>Tracheophyta</taxon>
        <taxon>Spermatophyta</taxon>
        <taxon>Magnoliopsida</taxon>
        <taxon>eudicotyledons</taxon>
        <taxon>Gunneridae</taxon>
        <taxon>Pentapetalae</taxon>
        <taxon>asterids</taxon>
        <taxon>campanulids</taxon>
        <taxon>Asterales</taxon>
        <taxon>Asteraceae</taxon>
        <taxon>Asteroideae</taxon>
        <taxon>Anthemideae</taxon>
        <taxon>Artemisiinae</taxon>
        <taxon>Artemisia</taxon>
    </lineage>
</organism>
<name>A0A2U1N5Y6_ARTAN</name>
<evidence type="ECO:0000313" key="2">
    <source>
        <dbReference type="EMBL" id="PWA68913.1"/>
    </source>
</evidence>
<proteinExistence type="predicted"/>
<feature type="region of interest" description="Disordered" evidence="1">
    <location>
        <begin position="1"/>
        <end position="21"/>
    </location>
</feature>
<dbReference type="Gene3D" id="3.80.10.10">
    <property type="entry name" value="Ribonuclease Inhibitor"/>
    <property type="match status" value="1"/>
</dbReference>
<dbReference type="STRING" id="35608.A0A2U1N5Y6"/>
<dbReference type="SUPFAM" id="SSF52075">
    <property type="entry name" value="Outer arm dynein light chain 1"/>
    <property type="match status" value="1"/>
</dbReference>
<accession>A0A2U1N5Y6</accession>
<sequence length="126" mass="14137">MSIEPSTATTTNDHPMDESSPLTLLDASSYQLHDLDSIDFPPTLTEIDLTANRLTQLDSRISNLTHLKKLSLRQNLFTDSGVEPISQWNNISGLEIEEWDVCGSLILGFQRKLDDSDDVVYVLWTA</sequence>
<dbReference type="InterPro" id="IPR001611">
    <property type="entry name" value="Leu-rich_rpt"/>
</dbReference>
<dbReference type="Pfam" id="PF13516">
    <property type="entry name" value="LRR_6"/>
    <property type="match status" value="1"/>
</dbReference>
<dbReference type="AlphaFoldDB" id="A0A2U1N5Y6"/>
<dbReference type="FunFam" id="3.80.10.10:FF:000579">
    <property type="entry name" value="Protein phosphatase 1 regulatory subunit 7"/>
    <property type="match status" value="1"/>
</dbReference>
<gene>
    <name evidence="2" type="ORF">CTI12_AA304620</name>
</gene>
<dbReference type="OrthoDB" id="266138at2759"/>
<dbReference type="EMBL" id="PKPP01003541">
    <property type="protein sequence ID" value="PWA68913.1"/>
    <property type="molecule type" value="Genomic_DNA"/>
</dbReference>
<comment type="caution">
    <text evidence="2">The sequence shown here is derived from an EMBL/GenBank/DDBJ whole genome shotgun (WGS) entry which is preliminary data.</text>
</comment>
<evidence type="ECO:0000256" key="1">
    <source>
        <dbReference type="SAM" id="MobiDB-lite"/>
    </source>
</evidence>
<dbReference type="InterPro" id="IPR032675">
    <property type="entry name" value="LRR_dom_sf"/>
</dbReference>
<evidence type="ECO:0000313" key="3">
    <source>
        <dbReference type="Proteomes" id="UP000245207"/>
    </source>
</evidence>